<gene>
    <name evidence="2" type="ORF">WJU22_20715</name>
</gene>
<dbReference type="InterPro" id="IPR006342">
    <property type="entry name" value="FkbM_mtfrase"/>
</dbReference>
<dbReference type="RefSeq" id="WP_341840077.1">
    <property type="nucleotide sequence ID" value="NZ_CP149792.1"/>
</dbReference>
<dbReference type="PANTHER" id="PTHR34203">
    <property type="entry name" value="METHYLTRANSFERASE, FKBM FAMILY PROTEIN"/>
    <property type="match status" value="1"/>
</dbReference>
<dbReference type="NCBIfam" id="TIGR01444">
    <property type="entry name" value="fkbM_fam"/>
    <property type="match status" value="1"/>
</dbReference>
<keyword evidence="2" id="KW-0489">Methyltransferase</keyword>
<dbReference type="GO" id="GO:0032259">
    <property type="term" value="P:methylation"/>
    <property type="evidence" value="ECO:0007669"/>
    <property type="project" value="UniProtKB-KW"/>
</dbReference>
<dbReference type="InterPro" id="IPR029063">
    <property type="entry name" value="SAM-dependent_MTases_sf"/>
</dbReference>
<reference evidence="2 3" key="1">
    <citation type="submission" date="2024-03" db="EMBL/GenBank/DDBJ databases">
        <title>Chitinophaga caseinilytica sp. nov., a casein hydrolysing bacterium isolated from forest soil.</title>
        <authorList>
            <person name="Lee D.S."/>
            <person name="Han D.M."/>
            <person name="Baek J.H."/>
            <person name="Choi D.G."/>
            <person name="Jeon J.H."/>
            <person name="Jeon C.O."/>
        </authorList>
    </citation>
    <scope>NUCLEOTIDE SEQUENCE [LARGE SCALE GENOMIC DNA]</scope>
    <source>
        <strain evidence="2 3">KACC 19118</strain>
    </source>
</reference>
<protein>
    <submittedName>
        <fullName evidence="2">FkbM family methyltransferase</fullName>
        <ecNumber evidence="2">2.1.1.-</ecNumber>
    </submittedName>
</protein>
<evidence type="ECO:0000313" key="3">
    <source>
        <dbReference type="Proteomes" id="UP001449657"/>
    </source>
</evidence>
<organism evidence="2 3">
    <name type="scientific">Chitinophaga caseinilytica</name>
    <dbReference type="NCBI Taxonomy" id="2267521"/>
    <lineage>
        <taxon>Bacteria</taxon>
        <taxon>Pseudomonadati</taxon>
        <taxon>Bacteroidota</taxon>
        <taxon>Chitinophagia</taxon>
        <taxon>Chitinophagales</taxon>
        <taxon>Chitinophagaceae</taxon>
        <taxon>Chitinophaga</taxon>
    </lineage>
</organism>
<keyword evidence="3" id="KW-1185">Reference proteome</keyword>
<evidence type="ECO:0000313" key="2">
    <source>
        <dbReference type="EMBL" id="WZN45324.1"/>
    </source>
</evidence>
<dbReference type="PANTHER" id="PTHR34203:SF13">
    <property type="entry name" value="EXPRESSED PROTEIN"/>
    <property type="match status" value="1"/>
</dbReference>
<evidence type="ECO:0000259" key="1">
    <source>
        <dbReference type="Pfam" id="PF05050"/>
    </source>
</evidence>
<feature type="domain" description="Methyltransferase FkbM" evidence="1">
    <location>
        <begin position="105"/>
        <end position="256"/>
    </location>
</feature>
<dbReference type="InterPro" id="IPR052514">
    <property type="entry name" value="SAM-dependent_MTase"/>
</dbReference>
<proteinExistence type="predicted"/>
<name>A0ABZ2YZ85_9BACT</name>
<dbReference type="EC" id="2.1.1.-" evidence="2"/>
<dbReference type="GO" id="GO:0008168">
    <property type="term" value="F:methyltransferase activity"/>
    <property type="evidence" value="ECO:0007669"/>
    <property type="project" value="UniProtKB-KW"/>
</dbReference>
<dbReference type="Gene3D" id="3.40.50.150">
    <property type="entry name" value="Vaccinia Virus protein VP39"/>
    <property type="match status" value="1"/>
</dbReference>
<accession>A0ABZ2YZ85</accession>
<dbReference type="Pfam" id="PF05050">
    <property type="entry name" value="Methyltransf_21"/>
    <property type="match status" value="1"/>
</dbReference>
<dbReference type="Proteomes" id="UP001449657">
    <property type="component" value="Chromosome"/>
</dbReference>
<dbReference type="SUPFAM" id="SSF53335">
    <property type="entry name" value="S-adenosyl-L-methionine-dependent methyltransferases"/>
    <property type="match status" value="1"/>
</dbReference>
<keyword evidence="2" id="KW-0808">Transferase</keyword>
<dbReference type="EMBL" id="CP150096">
    <property type="protein sequence ID" value="WZN45324.1"/>
    <property type="molecule type" value="Genomic_DNA"/>
</dbReference>
<sequence length="290" mass="33203">MQRYIYRSYYMANSSNSAQSRSMLGQILGGVRKKLMPKRTDGDRLSFWMVKYLKHLPQGPLQHINWKGGKIWFTKSWELMHSFDEIITQEIYRFKSSTDAPLILDCGANIGLSALYFQRLYPKARIMAFEPDTHNFELLTKNVQDNQLTGTEPIREAVWTHTGSITFTSTGGQGSHIQEGGTNTISVPCRRLADLLQQPVDFLKIDIEGAEYPVILDCAPYLHNVRCLFLEYHGQIGKSHELTHMLDILKQSGFEYYIKEAADNVAHPFVPGECGSEYEQQLNIFARRIS</sequence>